<dbReference type="RefSeq" id="XP_004336965.1">
    <property type="nucleotide sequence ID" value="XM_004336917.1"/>
</dbReference>
<dbReference type="VEuPathDB" id="AmoebaDB:ACA1_051950"/>
<dbReference type="AlphaFoldDB" id="L8GPV4"/>
<evidence type="ECO:0000313" key="2">
    <source>
        <dbReference type="EMBL" id="ELR14952.1"/>
    </source>
</evidence>
<reference evidence="2 3" key="1">
    <citation type="journal article" date="2013" name="Genome Biol.">
        <title>Genome of Acanthamoeba castellanii highlights extensive lateral gene transfer and early evolution of tyrosine kinase signaling.</title>
        <authorList>
            <person name="Clarke M."/>
            <person name="Lohan A.J."/>
            <person name="Liu B."/>
            <person name="Lagkouvardos I."/>
            <person name="Roy S."/>
            <person name="Zafar N."/>
            <person name="Bertelli C."/>
            <person name="Schilde C."/>
            <person name="Kianianmomeni A."/>
            <person name="Burglin T.R."/>
            <person name="Frech C."/>
            <person name="Turcotte B."/>
            <person name="Kopec K.O."/>
            <person name="Synnott J.M."/>
            <person name="Choo C."/>
            <person name="Paponov I."/>
            <person name="Finkler A."/>
            <person name="Soon Heng Tan C."/>
            <person name="Hutchins A.P."/>
            <person name="Weinmeier T."/>
            <person name="Rattei T."/>
            <person name="Chu J.S."/>
            <person name="Gimenez G."/>
            <person name="Irimia M."/>
            <person name="Rigden D.J."/>
            <person name="Fitzpatrick D.A."/>
            <person name="Lorenzo-Morales J."/>
            <person name="Bateman A."/>
            <person name="Chiu C.H."/>
            <person name="Tang P."/>
            <person name="Hegemann P."/>
            <person name="Fromm H."/>
            <person name="Raoult D."/>
            <person name="Greub G."/>
            <person name="Miranda-Saavedra D."/>
            <person name="Chen N."/>
            <person name="Nash P."/>
            <person name="Ginger M.L."/>
            <person name="Horn M."/>
            <person name="Schaap P."/>
            <person name="Caler L."/>
            <person name="Loftus B."/>
        </authorList>
    </citation>
    <scope>NUCLEOTIDE SEQUENCE [LARGE SCALE GENOMIC DNA]</scope>
    <source>
        <strain evidence="2 3">Neff</strain>
    </source>
</reference>
<sequence>MDLPRWPVDQLPGLCARRPGGRASVPQERERERNGVLQERPVPRGGLQRLAHALQLPARPRHVPVEAGRPRPPLPRLLRRRAHCLSLVRCR</sequence>
<dbReference type="KEGG" id="acan:ACA1_051950"/>
<evidence type="ECO:0000313" key="3">
    <source>
        <dbReference type="Proteomes" id="UP000011083"/>
    </source>
</evidence>
<keyword evidence="3" id="KW-1185">Reference proteome</keyword>
<accession>L8GPV4</accession>
<gene>
    <name evidence="2" type="ORF">ACA1_051950</name>
</gene>
<protein>
    <submittedName>
        <fullName evidence="2">Uncharacterized protein</fullName>
    </submittedName>
</protein>
<organism evidence="2 3">
    <name type="scientific">Acanthamoeba castellanii (strain ATCC 30010 / Neff)</name>
    <dbReference type="NCBI Taxonomy" id="1257118"/>
    <lineage>
        <taxon>Eukaryota</taxon>
        <taxon>Amoebozoa</taxon>
        <taxon>Discosea</taxon>
        <taxon>Longamoebia</taxon>
        <taxon>Centramoebida</taxon>
        <taxon>Acanthamoebidae</taxon>
        <taxon>Acanthamoeba</taxon>
    </lineage>
</organism>
<dbReference type="GeneID" id="14915554"/>
<dbReference type="EMBL" id="KB008040">
    <property type="protein sequence ID" value="ELR14952.1"/>
    <property type="molecule type" value="Genomic_DNA"/>
</dbReference>
<proteinExistence type="predicted"/>
<name>L8GPV4_ACACF</name>
<dbReference type="Proteomes" id="UP000011083">
    <property type="component" value="Unassembled WGS sequence"/>
</dbReference>
<evidence type="ECO:0000256" key="1">
    <source>
        <dbReference type="SAM" id="MobiDB-lite"/>
    </source>
</evidence>
<feature type="region of interest" description="Disordered" evidence="1">
    <location>
        <begin position="1"/>
        <end position="45"/>
    </location>
</feature>